<evidence type="ECO:0000313" key="2">
    <source>
        <dbReference type="EMBL" id="CAL1697306.1"/>
    </source>
</evidence>
<feature type="transmembrane region" description="Helical" evidence="1">
    <location>
        <begin position="218"/>
        <end position="243"/>
    </location>
</feature>
<name>A0ABP1CNL8_9APHY</name>
<feature type="transmembrane region" description="Helical" evidence="1">
    <location>
        <begin position="137"/>
        <end position="157"/>
    </location>
</feature>
<reference evidence="3" key="1">
    <citation type="submission" date="2024-04" db="EMBL/GenBank/DDBJ databases">
        <authorList>
            <person name="Shaw F."/>
            <person name="Minotto A."/>
        </authorList>
    </citation>
    <scope>NUCLEOTIDE SEQUENCE [LARGE SCALE GENOMIC DNA]</scope>
</reference>
<keyword evidence="1" id="KW-1133">Transmembrane helix</keyword>
<keyword evidence="3" id="KW-1185">Reference proteome</keyword>
<feature type="transmembrane region" description="Helical" evidence="1">
    <location>
        <begin position="177"/>
        <end position="198"/>
    </location>
</feature>
<dbReference type="Proteomes" id="UP001497453">
    <property type="component" value="Chromosome 1"/>
</dbReference>
<sequence>MPDPFATQEPPDALWFEQTNNASVYIGAIAYGAHIVIFFMCAYYLVQERKKGNWRWLSFIALLFALGTINVVMNIHFNELAWIDERNYPGGPLAFILEQQSIKTNIAGNAVSAVVPFLADGLLIYRVHVVWNRWWMIVIPILAWLASFAMGILTTVQAAEPQSSLWADGTLNFSVPYFSLSMALNIFLTILLVSRLMYMRHKITSTLGAQYGKTYTGIATMVLESALPYGLTSLVFIVLYAIHNTAANLLLPLLVQVECISPMLIILRVSRGRAWSNDTVSEAQLSKMRFGSGGNGSTTAGGSHRNGDTSLITFRAGSNSQLRSKESYV</sequence>
<feature type="transmembrane region" description="Helical" evidence="1">
    <location>
        <begin position="24"/>
        <end position="45"/>
    </location>
</feature>
<accession>A0ABP1CNL8</accession>
<evidence type="ECO:0000256" key="1">
    <source>
        <dbReference type="SAM" id="Phobius"/>
    </source>
</evidence>
<proteinExistence type="predicted"/>
<dbReference type="EMBL" id="OZ037944">
    <property type="protein sequence ID" value="CAL1697306.1"/>
    <property type="molecule type" value="Genomic_DNA"/>
</dbReference>
<gene>
    <name evidence="2" type="ORF">GFSPODELE1_LOCUS1587</name>
</gene>
<keyword evidence="1" id="KW-0472">Membrane</keyword>
<keyword evidence="1" id="KW-0812">Transmembrane</keyword>
<feature type="transmembrane region" description="Helical" evidence="1">
    <location>
        <begin position="106"/>
        <end position="125"/>
    </location>
</feature>
<organism evidence="2 3">
    <name type="scientific">Somion occarium</name>
    <dbReference type="NCBI Taxonomy" id="3059160"/>
    <lineage>
        <taxon>Eukaryota</taxon>
        <taxon>Fungi</taxon>
        <taxon>Dikarya</taxon>
        <taxon>Basidiomycota</taxon>
        <taxon>Agaricomycotina</taxon>
        <taxon>Agaricomycetes</taxon>
        <taxon>Polyporales</taxon>
        <taxon>Cerrenaceae</taxon>
        <taxon>Somion</taxon>
    </lineage>
</organism>
<protein>
    <submittedName>
        <fullName evidence="2">Uncharacterized protein</fullName>
    </submittedName>
</protein>
<feature type="transmembrane region" description="Helical" evidence="1">
    <location>
        <begin position="57"/>
        <end position="77"/>
    </location>
</feature>
<feature type="transmembrane region" description="Helical" evidence="1">
    <location>
        <begin position="249"/>
        <end position="267"/>
    </location>
</feature>
<evidence type="ECO:0000313" key="3">
    <source>
        <dbReference type="Proteomes" id="UP001497453"/>
    </source>
</evidence>